<dbReference type="Proteomes" id="UP000572680">
    <property type="component" value="Unassembled WGS sequence"/>
</dbReference>
<reference evidence="1 2" key="1">
    <citation type="submission" date="2020-08" db="EMBL/GenBank/DDBJ databases">
        <title>Genomic Encyclopedia of Type Strains, Phase IV (KMG-IV): sequencing the most valuable type-strain genomes for metagenomic binning, comparative biology and taxonomic classification.</title>
        <authorList>
            <person name="Goeker M."/>
        </authorList>
    </citation>
    <scope>NUCLEOTIDE SEQUENCE [LARGE SCALE GENOMIC DNA]</scope>
    <source>
        <strain evidence="1 2">DSM 44197</strain>
    </source>
</reference>
<organism evidence="1 2">
    <name type="scientific">Actinomadura namibiensis</name>
    <dbReference type="NCBI Taxonomy" id="182080"/>
    <lineage>
        <taxon>Bacteria</taxon>
        <taxon>Bacillati</taxon>
        <taxon>Actinomycetota</taxon>
        <taxon>Actinomycetes</taxon>
        <taxon>Streptosporangiales</taxon>
        <taxon>Thermomonosporaceae</taxon>
        <taxon>Actinomadura</taxon>
    </lineage>
</organism>
<dbReference type="EMBL" id="JACJIA010000001">
    <property type="protein sequence ID" value="MBA8948572.1"/>
    <property type="molecule type" value="Genomic_DNA"/>
</dbReference>
<evidence type="ECO:0000313" key="1">
    <source>
        <dbReference type="EMBL" id="MBA8948572.1"/>
    </source>
</evidence>
<protein>
    <submittedName>
        <fullName evidence="1">Uncharacterized protein</fullName>
    </submittedName>
</protein>
<comment type="caution">
    <text evidence="1">The sequence shown here is derived from an EMBL/GenBank/DDBJ whole genome shotgun (WGS) entry which is preliminary data.</text>
</comment>
<sequence>MGQAGDAEQAAVVTRGGSQLTPVPALFLKTWKIFQVDYRQGAHPVRFFVASSGSKATLLTGRPKAFTLMTAEDGANVAGPATATTLARLYVETTRPAEEPAYVVESVDEIRFRPGLSGDDAARKGAIVKRYRPVVRTPEGVAQGAGFAVTAFTVSKRGSVKENTTTLVKDLPVPITL</sequence>
<proteinExistence type="predicted"/>
<gene>
    <name evidence="1" type="ORF">HNR61_000170</name>
</gene>
<evidence type="ECO:0000313" key="2">
    <source>
        <dbReference type="Proteomes" id="UP000572680"/>
    </source>
</evidence>
<dbReference type="RefSeq" id="WP_182841189.1">
    <property type="nucleotide sequence ID" value="NZ_BAAALP010000030.1"/>
</dbReference>
<keyword evidence="2" id="KW-1185">Reference proteome</keyword>
<dbReference type="AlphaFoldDB" id="A0A7W3LIB2"/>
<name>A0A7W3LIB2_ACTNM</name>
<accession>A0A7W3LIB2</accession>